<name>A0A6A6HG34_VIRVR</name>
<gene>
    <name evidence="9" type="ORF">EV356DRAFT_512338</name>
</gene>
<feature type="region of interest" description="Disordered" evidence="6">
    <location>
        <begin position="283"/>
        <end position="313"/>
    </location>
</feature>
<protein>
    <recommendedName>
        <fullName evidence="8">Rhodopsin domain-containing protein</fullName>
    </recommendedName>
</protein>
<evidence type="ECO:0000256" key="2">
    <source>
        <dbReference type="ARBA" id="ARBA00022692"/>
    </source>
</evidence>
<evidence type="ECO:0000313" key="9">
    <source>
        <dbReference type="EMBL" id="KAF2237074.1"/>
    </source>
</evidence>
<dbReference type="InterPro" id="IPR049326">
    <property type="entry name" value="Rhodopsin_dom_fungi"/>
</dbReference>
<evidence type="ECO:0000313" key="10">
    <source>
        <dbReference type="Proteomes" id="UP000800092"/>
    </source>
</evidence>
<organism evidence="9 10">
    <name type="scientific">Viridothelium virens</name>
    <name type="common">Speckled blister lichen</name>
    <name type="synonym">Trypethelium virens</name>
    <dbReference type="NCBI Taxonomy" id="1048519"/>
    <lineage>
        <taxon>Eukaryota</taxon>
        <taxon>Fungi</taxon>
        <taxon>Dikarya</taxon>
        <taxon>Ascomycota</taxon>
        <taxon>Pezizomycotina</taxon>
        <taxon>Dothideomycetes</taxon>
        <taxon>Dothideomycetes incertae sedis</taxon>
        <taxon>Trypetheliales</taxon>
        <taxon>Trypetheliaceae</taxon>
        <taxon>Viridothelium</taxon>
    </lineage>
</organism>
<keyword evidence="3 7" id="KW-1133">Transmembrane helix</keyword>
<feature type="transmembrane region" description="Helical" evidence="7">
    <location>
        <begin position="211"/>
        <end position="235"/>
    </location>
</feature>
<keyword evidence="4 7" id="KW-0472">Membrane</keyword>
<feature type="transmembrane region" description="Helical" evidence="7">
    <location>
        <begin position="172"/>
        <end position="199"/>
    </location>
</feature>
<dbReference type="EMBL" id="ML991782">
    <property type="protein sequence ID" value="KAF2237074.1"/>
    <property type="molecule type" value="Genomic_DNA"/>
</dbReference>
<feature type="transmembrane region" description="Helical" evidence="7">
    <location>
        <begin position="129"/>
        <end position="152"/>
    </location>
</feature>
<dbReference type="AlphaFoldDB" id="A0A6A6HG34"/>
<evidence type="ECO:0000256" key="6">
    <source>
        <dbReference type="SAM" id="MobiDB-lite"/>
    </source>
</evidence>
<feature type="transmembrane region" description="Helical" evidence="7">
    <location>
        <begin position="247"/>
        <end position="268"/>
    </location>
</feature>
<dbReference type="InterPro" id="IPR052337">
    <property type="entry name" value="SAT4-like"/>
</dbReference>
<evidence type="ECO:0000256" key="1">
    <source>
        <dbReference type="ARBA" id="ARBA00004141"/>
    </source>
</evidence>
<evidence type="ECO:0000256" key="3">
    <source>
        <dbReference type="ARBA" id="ARBA00022989"/>
    </source>
</evidence>
<keyword evidence="2 7" id="KW-0812">Transmembrane</keyword>
<evidence type="ECO:0000259" key="8">
    <source>
        <dbReference type="Pfam" id="PF20684"/>
    </source>
</evidence>
<accession>A0A6A6HG34</accession>
<feature type="transmembrane region" description="Helical" evidence="7">
    <location>
        <begin position="51"/>
        <end position="76"/>
    </location>
</feature>
<evidence type="ECO:0000256" key="4">
    <source>
        <dbReference type="ARBA" id="ARBA00023136"/>
    </source>
</evidence>
<proteinExistence type="inferred from homology"/>
<dbReference type="OrthoDB" id="10017208at2759"/>
<dbReference type="PANTHER" id="PTHR33048:SF47">
    <property type="entry name" value="INTEGRAL MEMBRANE PROTEIN-RELATED"/>
    <property type="match status" value="1"/>
</dbReference>
<reference evidence="9" key="1">
    <citation type="journal article" date="2020" name="Stud. Mycol.">
        <title>101 Dothideomycetes genomes: a test case for predicting lifestyles and emergence of pathogens.</title>
        <authorList>
            <person name="Haridas S."/>
            <person name="Albert R."/>
            <person name="Binder M."/>
            <person name="Bloem J."/>
            <person name="Labutti K."/>
            <person name="Salamov A."/>
            <person name="Andreopoulos B."/>
            <person name="Baker S."/>
            <person name="Barry K."/>
            <person name="Bills G."/>
            <person name="Bluhm B."/>
            <person name="Cannon C."/>
            <person name="Castanera R."/>
            <person name="Culley D."/>
            <person name="Daum C."/>
            <person name="Ezra D."/>
            <person name="Gonzalez J."/>
            <person name="Henrissat B."/>
            <person name="Kuo A."/>
            <person name="Liang C."/>
            <person name="Lipzen A."/>
            <person name="Lutzoni F."/>
            <person name="Magnuson J."/>
            <person name="Mondo S."/>
            <person name="Nolan M."/>
            <person name="Ohm R."/>
            <person name="Pangilinan J."/>
            <person name="Park H.-J."/>
            <person name="Ramirez L."/>
            <person name="Alfaro M."/>
            <person name="Sun H."/>
            <person name="Tritt A."/>
            <person name="Yoshinaga Y."/>
            <person name="Zwiers L.-H."/>
            <person name="Turgeon B."/>
            <person name="Goodwin S."/>
            <person name="Spatafora J."/>
            <person name="Crous P."/>
            <person name="Grigoriev I."/>
        </authorList>
    </citation>
    <scope>NUCLEOTIDE SEQUENCE</scope>
    <source>
        <strain evidence="9">Tuck. ex Michener</strain>
    </source>
</reference>
<feature type="domain" description="Rhodopsin" evidence="8">
    <location>
        <begin position="35"/>
        <end position="273"/>
    </location>
</feature>
<keyword evidence="10" id="KW-1185">Reference proteome</keyword>
<feature type="transmembrane region" description="Helical" evidence="7">
    <location>
        <begin position="96"/>
        <end position="117"/>
    </location>
</feature>
<comment type="similarity">
    <text evidence="5">Belongs to the SAT4 family.</text>
</comment>
<comment type="subcellular location">
    <subcellularLocation>
        <location evidence="1">Membrane</location>
        <topology evidence="1">Multi-pass membrane protein</topology>
    </subcellularLocation>
</comment>
<evidence type="ECO:0000256" key="5">
    <source>
        <dbReference type="ARBA" id="ARBA00038359"/>
    </source>
</evidence>
<dbReference type="GO" id="GO:0016020">
    <property type="term" value="C:membrane"/>
    <property type="evidence" value="ECO:0007669"/>
    <property type="project" value="UniProtKB-SubCell"/>
</dbReference>
<feature type="transmembrane region" description="Helical" evidence="7">
    <location>
        <begin position="18"/>
        <end position="39"/>
    </location>
</feature>
<dbReference type="PANTHER" id="PTHR33048">
    <property type="entry name" value="PTH11-LIKE INTEGRAL MEMBRANE PROTEIN (AFU_ORTHOLOGUE AFUA_5G11245)"/>
    <property type="match status" value="1"/>
</dbReference>
<sequence length="354" mass="39205">MEILARESAAEASRVTNILVVEIVVAMASTIAVGLRIFARTLRRVPFGGDDLAIVLALPVAWGIAISTFLMVRYGYGKHGDVLPKSDMKPFTQSLLSGEILWTIAIPLIKVSICLFYRRIFGEIKYMRYATSIIAVFSVCWGIMYAIVLGLQCRPLAALWDKSIQDSHCIEQMLFCFIGSAMNVFTDFVLLALPVPAVWHLHISIQNRLQVCAILALGTFASTVSLARFAILLHWQKVVDPTWNYYYPYLFCTIEVHIGIVSACLPTLRPLVQSALAQAKDSIGRSSGKADTPDPEQAYRGMVHSKSDESKSISQTYSYKVVVRPASSNSGQSGDERLMNPNDISFWTSIDSHA</sequence>
<evidence type="ECO:0000256" key="7">
    <source>
        <dbReference type="SAM" id="Phobius"/>
    </source>
</evidence>
<dbReference type="Proteomes" id="UP000800092">
    <property type="component" value="Unassembled WGS sequence"/>
</dbReference>
<dbReference type="Pfam" id="PF20684">
    <property type="entry name" value="Fung_rhodopsin"/>
    <property type="match status" value="1"/>
</dbReference>